<feature type="domain" description="HTH araC/xylS-type" evidence="5">
    <location>
        <begin position="432"/>
        <end position="530"/>
    </location>
</feature>
<evidence type="ECO:0000313" key="8">
    <source>
        <dbReference type="Proteomes" id="UP000245202"/>
    </source>
</evidence>
<sequence length="534" mass="61274">MYNLLIVDDEDIAIRGIRHGIDWSDTEIAELFVAYDAEEAKEMMQEHRIDILLSDIDMPGDNGIELLRWVNGNKPDTVTLFLTGHADFVYAQQAVHLDCFDYLLKPIDHAQLKQCIAAAAMKVKEQRQLVEIKETFAMVSEQWRQQRPAMVERFWQDYLHDRVSAHPSRLEPILGTYDIPLQGDSLIRIIVVSIEQWREEWSARDEAIMTYAVKKAAEELLLEGRAGTVVQEPNGMLYVIDYHPHSEEESGLESRCLHLIQQCLTLLHCQLSCYAGSPVLLQEARAEAQRLLEQEKNNVSQGGTVWLHAEPGKSKSINTAFEFPFADWGSLLSLGKRTELAYRVDECFDRLLERKANYTELASYYFGFMHMLFGWLNERTLQASDVYPANEWEDGAAALKSLSKLRAWTHRICAMTADYSSKNGKTVSSAVEKVQQHMKEHLHEDFSREQAAELVYLNPAYLSRLFRKETGLTLTDYLVELRMAKAKTELANTNNRISDIAVSVGYSNFSHFSQAYKRVTGLTPQEYRKKFQNI</sequence>
<dbReference type="AlphaFoldDB" id="A0A2R5EZX1"/>
<evidence type="ECO:0000256" key="3">
    <source>
        <dbReference type="ARBA" id="ARBA00023163"/>
    </source>
</evidence>
<dbReference type="Pfam" id="PF00072">
    <property type="entry name" value="Response_reg"/>
    <property type="match status" value="1"/>
</dbReference>
<dbReference type="SUPFAM" id="SSF46689">
    <property type="entry name" value="Homeodomain-like"/>
    <property type="match status" value="2"/>
</dbReference>
<dbReference type="Gene3D" id="1.10.10.60">
    <property type="entry name" value="Homeodomain-like"/>
    <property type="match status" value="2"/>
</dbReference>
<dbReference type="EMBL" id="BDQX01000390">
    <property type="protein sequence ID" value="GBG11199.1"/>
    <property type="molecule type" value="Genomic_DNA"/>
</dbReference>
<name>A0A2R5EZX1_9BACL</name>
<dbReference type="GO" id="GO:0003700">
    <property type="term" value="F:DNA-binding transcription factor activity"/>
    <property type="evidence" value="ECO:0007669"/>
    <property type="project" value="InterPro"/>
</dbReference>
<comment type="caution">
    <text evidence="7">The sequence shown here is derived from an EMBL/GenBank/DDBJ whole genome shotgun (WGS) entry which is preliminary data.</text>
</comment>
<dbReference type="PRINTS" id="PR00032">
    <property type="entry name" value="HTHARAC"/>
</dbReference>
<dbReference type="InterPro" id="IPR018060">
    <property type="entry name" value="HTH_AraC"/>
</dbReference>
<protein>
    <submittedName>
        <fullName evidence="7">DNA-binding response regulator</fullName>
    </submittedName>
</protein>
<dbReference type="SMART" id="SM00342">
    <property type="entry name" value="HTH_ARAC"/>
    <property type="match status" value="1"/>
</dbReference>
<dbReference type="PROSITE" id="PS50110">
    <property type="entry name" value="RESPONSE_REGULATORY"/>
    <property type="match status" value="1"/>
</dbReference>
<gene>
    <name evidence="7" type="ORF">PAT3040_05988</name>
</gene>
<dbReference type="Gene3D" id="3.40.50.2300">
    <property type="match status" value="1"/>
</dbReference>
<keyword evidence="3" id="KW-0804">Transcription</keyword>
<dbReference type="InterPro" id="IPR020449">
    <property type="entry name" value="Tscrpt_reg_AraC-type_HTH"/>
</dbReference>
<dbReference type="PROSITE" id="PS01124">
    <property type="entry name" value="HTH_ARAC_FAMILY_2"/>
    <property type="match status" value="1"/>
</dbReference>
<dbReference type="RefSeq" id="WP_108995541.1">
    <property type="nucleotide sequence ID" value="NZ_BDQX01000390.1"/>
</dbReference>
<keyword evidence="8" id="KW-1185">Reference proteome</keyword>
<dbReference type="SMART" id="SM00448">
    <property type="entry name" value="REC"/>
    <property type="match status" value="1"/>
</dbReference>
<dbReference type="GO" id="GO:0043565">
    <property type="term" value="F:sequence-specific DNA binding"/>
    <property type="evidence" value="ECO:0007669"/>
    <property type="project" value="InterPro"/>
</dbReference>
<dbReference type="GO" id="GO:0000160">
    <property type="term" value="P:phosphorelay signal transduction system"/>
    <property type="evidence" value="ECO:0007669"/>
    <property type="project" value="InterPro"/>
</dbReference>
<evidence type="ECO:0000256" key="1">
    <source>
        <dbReference type="ARBA" id="ARBA00023015"/>
    </source>
</evidence>
<evidence type="ECO:0000259" key="6">
    <source>
        <dbReference type="PROSITE" id="PS50110"/>
    </source>
</evidence>
<evidence type="ECO:0000256" key="4">
    <source>
        <dbReference type="PROSITE-ProRule" id="PRU00169"/>
    </source>
</evidence>
<keyword evidence="4" id="KW-0597">Phosphoprotein</keyword>
<evidence type="ECO:0000256" key="2">
    <source>
        <dbReference type="ARBA" id="ARBA00023125"/>
    </source>
</evidence>
<keyword evidence="2 7" id="KW-0238">DNA-binding</keyword>
<dbReference type="InterPro" id="IPR018062">
    <property type="entry name" value="HTH_AraC-typ_CS"/>
</dbReference>
<dbReference type="InterPro" id="IPR011006">
    <property type="entry name" value="CheY-like_superfamily"/>
</dbReference>
<dbReference type="InterPro" id="IPR009057">
    <property type="entry name" value="Homeodomain-like_sf"/>
</dbReference>
<keyword evidence="1" id="KW-0805">Transcription regulation</keyword>
<dbReference type="PANTHER" id="PTHR43280:SF28">
    <property type="entry name" value="HTH-TYPE TRANSCRIPTIONAL ACTIVATOR RHAS"/>
    <property type="match status" value="1"/>
</dbReference>
<feature type="domain" description="Response regulatory" evidence="6">
    <location>
        <begin position="3"/>
        <end position="120"/>
    </location>
</feature>
<proteinExistence type="predicted"/>
<dbReference type="Pfam" id="PF12833">
    <property type="entry name" value="HTH_18"/>
    <property type="match status" value="1"/>
</dbReference>
<dbReference type="PROSITE" id="PS00041">
    <property type="entry name" value="HTH_ARAC_FAMILY_1"/>
    <property type="match status" value="1"/>
</dbReference>
<evidence type="ECO:0000313" key="7">
    <source>
        <dbReference type="EMBL" id="GBG11199.1"/>
    </source>
</evidence>
<accession>A0A2R5EZX1</accession>
<dbReference type="PANTHER" id="PTHR43280">
    <property type="entry name" value="ARAC-FAMILY TRANSCRIPTIONAL REGULATOR"/>
    <property type="match status" value="1"/>
</dbReference>
<reference evidence="7 8" key="1">
    <citation type="submission" date="2017-08" db="EMBL/GenBank/DDBJ databases">
        <title>Substantial Increase in Enzyme Production by Combined Drug-Resistance Mutations in Paenibacillus agaridevorans.</title>
        <authorList>
            <person name="Tanaka Y."/>
            <person name="Funane K."/>
            <person name="Hosaka T."/>
            <person name="Shiwa Y."/>
            <person name="Fujita N."/>
            <person name="Miyazaki T."/>
            <person name="Yoshikawa H."/>
            <person name="Murakami K."/>
            <person name="Kasahara K."/>
            <person name="Inaoka T."/>
            <person name="Hiraga Y."/>
            <person name="Ochi K."/>
        </authorList>
    </citation>
    <scope>NUCLEOTIDE SEQUENCE [LARGE SCALE GENOMIC DNA]</scope>
    <source>
        <strain evidence="7 8">T-3040</strain>
    </source>
</reference>
<organism evidence="7 8">
    <name type="scientific">Paenibacillus agaridevorans</name>
    <dbReference type="NCBI Taxonomy" id="171404"/>
    <lineage>
        <taxon>Bacteria</taxon>
        <taxon>Bacillati</taxon>
        <taxon>Bacillota</taxon>
        <taxon>Bacilli</taxon>
        <taxon>Bacillales</taxon>
        <taxon>Paenibacillaceae</taxon>
        <taxon>Paenibacillus</taxon>
    </lineage>
</organism>
<evidence type="ECO:0000259" key="5">
    <source>
        <dbReference type="PROSITE" id="PS01124"/>
    </source>
</evidence>
<dbReference type="CDD" id="cd17536">
    <property type="entry name" value="REC_YesN-like"/>
    <property type="match status" value="1"/>
</dbReference>
<dbReference type="SUPFAM" id="SSF52172">
    <property type="entry name" value="CheY-like"/>
    <property type="match status" value="1"/>
</dbReference>
<feature type="modified residue" description="4-aspartylphosphate" evidence="4">
    <location>
        <position position="55"/>
    </location>
</feature>
<dbReference type="Proteomes" id="UP000245202">
    <property type="component" value="Unassembled WGS sequence"/>
</dbReference>
<dbReference type="InterPro" id="IPR001789">
    <property type="entry name" value="Sig_transdc_resp-reg_receiver"/>
</dbReference>